<feature type="transmembrane region" description="Helical" evidence="7">
    <location>
        <begin position="276"/>
        <end position="292"/>
    </location>
</feature>
<dbReference type="InterPro" id="IPR010656">
    <property type="entry name" value="DctM"/>
</dbReference>
<evidence type="ECO:0000256" key="5">
    <source>
        <dbReference type="ARBA" id="ARBA00022989"/>
    </source>
</evidence>
<reference evidence="9 10" key="1">
    <citation type="journal article" date="2019" name="Front. Microbiol.">
        <title>Thermoanaerosceptrum fracticalcis gen. nov. sp. nov., a Novel Fumarate-Fermenting Microorganism From a Deep Fractured Carbonate Aquifer of the US Great Basin.</title>
        <authorList>
            <person name="Hamilton-Brehm S.D."/>
            <person name="Stewart L.E."/>
            <person name="Zavarin M."/>
            <person name="Caldwell M."/>
            <person name="Lawson P.A."/>
            <person name="Onstott T.C."/>
            <person name="Grzymski J."/>
            <person name="Neveux I."/>
            <person name="Lollar B.S."/>
            <person name="Russell C.E."/>
            <person name="Moser D.P."/>
        </authorList>
    </citation>
    <scope>NUCLEOTIDE SEQUENCE [LARGE SCALE GENOMIC DNA]</scope>
    <source>
        <strain evidence="9 10">DRI-13</strain>
    </source>
</reference>
<evidence type="ECO:0000256" key="6">
    <source>
        <dbReference type="ARBA" id="ARBA00023136"/>
    </source>
</evidence>
<feature type="transmembrane region" description="Helical" evidence="7">
    <location>
        <begin position="170"/>
        <end position="191"/>
    </location>
</feature>
<evidence type="ECO:0000256" key="2">
    <source>
        <dbReference type="ARBA" id="ARBA00022475"/>
    </source>
</evidence>
<feature type="transmembrane region" description="Helical" evidence="7">
    <location>
        <begin position="212"/>
        <end position="233"/>
    </location>
</feature>
<evidence type="ECO:0000313" key="9">
    <source>
        <dbReference type="EMBL" id="QNB48152.1"/>
    </source>
</evidence>
<feature type="transmembrane region" description="Helical" evidence="7">
    <location>
        <begin position="53"/>
        <end position="73"/>
    </location>
</feature>
<accession>A0A7G6E7U8</accession>
<evidence type="ECO:0000256" key="4">
    <source>
        <dbReference type="ARBA" id="ARBA00022692"/>
    </source>
</evidence>
<name>A0A7G6E7U8_THEFR</name>
<dbReference type="KEGG" id="tfr:BR63_18895"/>
<dbReference type="GO" id="GO:0005886">
    <property type="term" value="C:plasma membrane"/>
    <property type="evidence" value="ECO:0007669"/>
    <property type="project" value="UniProtKB-SubCell"/>
</dbReference>
<feature type="transmembrane region" description="Helical" evidence="7">
    <location>
        <begin position="134"/>
        <end position="158"/>
    </location>
</feature>
<sequence length="424" mass="44517">MGVTLFIVFAALVLLSVPIAISLGLASMIAIFLHSKLSLMVVVQKIFGGVDSFTLMAIPFFILAGNIMSVGGVSNRLVDLAGSILGRITGGLALVSTVACTFFGAISGSAPATTAAIGSVMVGPMVKRGYDKEFAAATVAASGTIGLLIPPSITMVLYGVIAGVSIGKLFLGGIIPGLLMCVVLMVVEYLISKKKRYHGDEPANLSSIVKAFKRSTLALLMPVIILGGIYGGIFTPTEAAVVAVVYGIIVGVFVYKELKLKDLPAIFLSSGKSTAIIMYLVATAHIFSYLLASEEIPQQFTQLMLGFSTNPTIILIIIIFSLLIVGTFLDNAVAMVLLTPIFYPVISQIGIDPVFFGIIMVFGLAIGQVTPPVGLCLFVACNISGVSIEKLSKAVVPSIVALIILLLTLSFFPEVILYIPNKVM</sequence>
<keyword evidence="5 7" id="KW-1133">Transmembrane helix</keyword>
<keyword evidence="6 7" id="KW-0472">Membrane</keyword>
<keyword evidence="2" id="KW-1003">Cell membrane</keyword>
<feature type="transmembrane region" description="Helical" evidence="7">
    <location>
        <begin position="93"/>
        <end position="122"/>
    </location>
</feature>
<feature type="transmembrane region" description="Helical" evidence="7">
    <location>
        <begin position="6"/>
        <end position="33"/>
    </location>
</feature>
<feature type="transmembrane region" description="Helical" evidence="7">
    <location>
        <begin position="312"/>
        <end position="329"/>
    </location>
</feature>
<proteinExistence type="predicted"/>
<dbReference type="PANTHER" id="PTHR33362">
    <property type="entry name" value="SIALIC ACID TRAP TRANSPORTER PERMEASE PROTEIN SIAT-RELATED"/>
    <property type="match status" value="1"/>
</dbReference>
<keyword evidence="4 7" id="KW-0812">Transmembrane</keyword>
<feature type="transmembrane region" description="Helical" evidence="7">
    <location>
        <begin position="395"/>
        <end position="419"/>
    </location>
</feature>
<dbReference type="RefSeq" id="WP_034420828.1">
    <property type="nucleotide sequence ID" value="NZ_CP045798.1"/>
</dbReference>
<dbReference type="GO" id="GO:0022857">
    <property type="term" value="F:transmembrane transporter activity"/>
    <property type="evidence" value="ECO:0007669"/>
    <property type="project" value="TreeGrafter"/>
</dbReference>
<dbReference type="EMBL" id="CP045798">
    <property type="protein sequence ID" value="QNB48152.1"/>
    <property type="molecule type" value="Genomic_DNA"/>
</dbReference>
<dbReference type="Proteomes" id="UP000515847">
    <property type="component" value="Chromosome"/>
</dbReference>
<organism evidence="9 10">
    <name type="scientific">Thermanaerosceptrum fracticalcis</name>
    <dbReference type="NCBI Taxonomy" id="1712410"/>
    <lineage>
        <taxon>Bacteria</taxon>
        <taxon>Bacillati</taxon>
        <taxon>Bacillota</taxon>
        <taxon>Clostridia</taxon>
        <taxon>Eubacteriales</taxon>
        <taxon>Peptococcaceae</taxon>
        <taxon>Thermanaerosceptrum</taxon>
    </lineage>
</organism>
<feature type="domain" description="TRAP C4-dicarboxylate transport system permease DctM subunit" evidence="8">
    <location>
        <begin position="6"/>
        <end position="414"/>
    </location>
</feature>
<protein>
    <submittedName>
        <fullName evidence="9">TRAP transporter large permease subunit</fullName>
    </submittedName>
</protein>
<evidence type="ECO:0000313" key="10">
    <source>
        <dbReference type="Proteomes" id="UP000515847"/>
    </source>
</evidence>
<comment type="subcellular location">
    <subcellularLocation>
        <location evidence="1">Cell inner membrane</location>
        <topology evidence="1">Multi-pass membrane protein</topology>
    </subcellularLocation>
</comment>
<dbReference type="OrthoDB" id="9772674at2"/>
<dbReference type="PANTHER" id="PTHR33362:SF5">
    <property type="entry name" value="C4-DICARBOXYLATE TRAP TRANSPORTER LARGE PERMEASE PROTEIN DCTM"/>
    <property type="match status" value="1"/>
</dbReference>
<evidence type="ECO:0000259" key="8">
    <source>
        <dbReference type="Pfam" id="PF06808"/>
    </source>
</evidence>
<dbReference type="PIRSF" id="PIRSF006066">
    <property type="entry name" value="HI0050"/>
    <property type="match status" value="1"/>
</dbReference>
<evidence type="ECO:0000256" key="7">
    <source>
        <dbReference type="SAM" id="Phobius"/>
    </source>
</evidence>
<evidence type="ECO:0000256" key="3">
    <source>
        <dbReference type="ARBA" id="ARBA00022519"/>
    </source>
</evidence>
<dbReference type="NCBIfam" id="TIGR00786">
    <property type="entry name" value="dctM"/>
    <property type="match status" value="1"/>
</dbReference>
<feature type="transmembrane region" description="Helical" evidence="7">
    <location>
        <begin position="239"/>
        <end position="255"/>
    </location>
</feature>
<dbReference type="InterPro" id="IPR004681">
    <property type="entry name" value="TRAP_DctM"/>
</dbReference>
<dbReference type="Pfam" id="PF06808">
    <property type="entry name" value="DctM"/>
    <property type="match status" value="1"/>
</dbReference>
<keyword evidence="3" id="KW-0997">Cell inner membrane</keyword>
<gene>
    <name evidence="9" type="ORF">BR63_18895</name>
</gene>
<dbReference type="AlphaFoldDB" id="A0A7G6E7U8"/>
<feature type="transmembrane region" description="Helical" evidence="7">
    <location>
        <begin position="372"/>
        <end position="388"/>
    </location>
</feature>
<evidence type="ECO:0000256" key="1">
    <source>
        <dbReference type="ARBA" id="ARBA00004429"/>
    </source>
</evidence>
<keyword evidence="10" id="KW-1185">Reference proteome</keyword>